<comment type="caution">
    <text evidence="15">The sequence shown here is derived from an EMBL/GenBank/DDBJ whole genome shotgun (WGS) entry which is preliminary data.</text>
</comment>
<feature type="domain" description="TonB-dependent receptor plug" evidence="14">
    <location>
        <begin position="103"/>
        <end position="210"/>
    </location>
</feature>
<protein>
    <submittedName>
        <fullName evidence="15">TonB-dependent receptor domain protein</fullName>
    </submittedName>
</protein>
<name>A1ZW35_MICM2</name>
<evidence type="ECO:0000256" key="11">
    <source>
        <dbReference type="RuleBase" id="RU003357"/>
    </source>
</evidence>
<gene>
    <name evidence="15" type="ORF">M23134_06657</name>
</gene>
<evidence type="ECO:0000259" key="13">
    <source>
        <dbReference type="Pfam" id="PF00593"/>
    </source>
</evidence>
<dbReference type="SUPFAM" id="SSF49464">
    <property type="entry name" value="Carboxypeptidase regulatory domain-like"/>
    <property type="match status" value="1"/>
</dbReference>
<dbReference type="InterPro" id="IPR039426">
    <property type="entry name" value="TonB-dep_rcpt-like"/>
</dbReference>
<keyword evidence="5" id="KW-0732">Signal</keyword>
<evidence type="ECO:0000313" key="16">
    <source>
        <dbReference type="Proteomes" id="UP000004095"/>
    </source>
</evidence>
<dbReference type="PANTHER" id="PTHR30069">
    <property type="entry name" value="TONB-DEPENDENT OUTER MEMBRANE RECEPTOR"/>
    <property type="match status" value="1"/>
</dbReference>
<dbReference type="GO" id="GO:0044718">
    <property type="term" value="P:siderophore transmembrane transport"/>
    <property type="evidence" value="ECO:0007669"/>
    <property type="project" value="TreeGrafter"/>
</dbReference>
<dbReference type="GO" id="GO:0015344">
    <property type="term" value="F:siderophore uptake transmembrane transporter activity"/>
    <property type="evidence" value="ECO:0007669"/>
    <property type="project" value="TreeGrafter"/>
</dbReference>
<dbReference type="InterPro" id="IPR000531">
    <property type="entry name" value="Beta-barrel_TonB"/>
</dbReference>
<dbReference type="InterPro" id="IPR008969">
    <property type="entry name" value="CarboxyPept-like_regulatory"/>
</dbReference>
<evidence type="ECO:0000256" key="7">
    <source>
        <dbReference type="ARBA" id="ARBA00023136"/>
    </source>
</evidence>
<accession>A1ZW35</accession>
<dbReference type="PROSITE" id="PS01156">
    <property type="entry name" value="TONB_DEPENDENT_REC_2"/>
    <property type="match status" value="1"/>
</dbReference>
<keyword evidence="6 11" id="KW-0798">TonB box</keyword>
<keyword evidence="4 10" id="KW-0812">Transmembrane</keyword>
<dbReference type="PANTHER" id="PTHR30069:SF29">
    <property type="entry name" value="HEMOGLOBIN AND HEMOGLOBIN-HAPTOGLOBIN-BINDING PROTEIN 1-RELATED"/>
    <property type="match status" value="1"/>
</dbReference>
<comment type="subcellular location">
    <subcellularLocation>
        <location evidence="1 10">Cell outer membrane</location>
        <topology evidence="1 10">Multi-pass membrane protein</topology>
    </subcellularLocation>
</comment>
<dbReference type="Gene3D" id="2.170.130.10">
    <property type="entry name" value="TonB-dependent receptor, plug domain"/>
    <property type="match status" value="1"/>
</dbReference>
<keyword evidence="7 10" id="KW-0472">Membrane</keyword>
<dbReference type="InterPro" id="IPR010917">
    <property type="entry name" value="TonB_rcpt_CS"/>
</dbReference>
<dbReference type="Pfam" id="PF00593">
    <property type="entry name" value="TonB_dep_Rec_b-barrel"/>
    <property type="match status" value="1"/>
</dbReference>
<dbReference type="InterPro" id="IPR012910">
    <property type="entry name" value="Plug_dom"/>
</dbReference>
<dbReference type="GO" id="GO:0009279">
    <property type="term" value="C:cell outer membrane"/>
    <property type="evidence" value="ECO:0007669"/>
    <property type="project" value="UniProtKB-SubCell"/>
</dbReference>
<feature type="region of interest" description="Disordered" evidence="12">
    <location>
        <begin position="450"/>
        <end position="470"/>
    </location>
</feature>
<evidence type="ECO:0000256" key="8">
    <source>
        <dbReference type="ARBA" id="ARBA00023170"/>
    </source>
</evidence>
<evidence type="ECO:0000256" key="6">
    <source>
        <dbReference type="ARBA" id="ARBA00023077"/>
    </source>
</evidence>
<dbReference type="eggNOG" id="COG4771">
    <property type="taxonomic scope" value="Bacteria"/>
</dbReference>
<keyword evidence="16" id="KW-1185">Reference proteome</keyword>
<sequence>MAVAANAQITIQLKDKSTKEPLVGAVAYNTDKTFQAVSDRSGKIKVKGLENTDTIFIQFIGYKTLRYPLSNATAGSVVQLSLEEHVVSTSEVVLVANRLPEKREDIAQQIEVISAKDIKMANAPSSADLLSSTGKVFVQKSQLGGGSPVLRGLEANRVLIVVDGVRMNNAIYRGGHLQNVITLDPNIQERVEILFGSSSVIYGSDALGGVMHFYSKNPTYDTPFQANVMTRYASVNNEATGHLDFTIGLKNISFLTSVSYSKFGDLRSGANSNFVNGYRWELPAYAETRNGVDVAVPNDDPLLQRNTGYSQLDLTQKVMIKSGGNTEHLFNFQYSASSDIPRYDRLSMIKNDGTPESAVWNYGPQRRLMGSYRLSQTTKNRFYDEMSLTLSFQNIEESRIDRKFGRTRLRTRTEKLNILGLNIDWQKQYSKTLQFNYGFEFYSNEVSSHNREENVQTNEVRTSNDPIDPAETRYPQGGSNMRFFGAYINVKKNIGSWLVGSAGARVSATSLYANFGNNPLNLPFDVVEQDNKGVTGNLGLVAKLPKKWRVAFSLSSGFRTPNVDDAGKLFDSGGGLVRVPNADLRPEKTYNIDLSVFKSLADDRIHLEFTGYHIWLKDMLRISNTTINGQDSLFFDGQMSQVQHNSNIGLGVIYGVFASVRAEITQNILLFSSLSWAKGEDLTEGAVNRNLDHIPPAFGQTSIKFKHRKMRHEVFFNYQYWKFLSEFSDSSVDRPQFAVPDKGIPAWVTLNYRASYNLHPALTLQVAVENILDTHYRTFASGINAPGRNFIVSLRGKF</sequence>
<evidence type="ECO:0000256" key="3">
    <source>
        <dbReference type="ARBA" id="ARBA00022452"/>
    </source>
</evidence>
<dbReference type="InterPro" id="IPR036942">
    <property type="entry name" value="Beta-barrel_TonB_sf"/>
</dbReference>
<comment type="similarity">
    <text evidence="10 11">Belongs to the TonB-dependent receptor family.</text>
</comment>
<keyword evidence="9 10" id="KW-0998">Cell outer membrane</keyword>
<feature type="compositionally biased region" description="Polar residues" evidence="12">
    <location>
        <begin position="455"/>
        <end position="465"/>
    </location>
</feature>
<evidence type="ECO:0000256" key="4">
    <source>
        <dbReference type="ARBA" id="ARBA00022692"/>
    </source>
</evidence>
<dbReference type="CDD" id="cd01347">
    <property type="entry name" value="ligand_gated_channel"/>
    <property type="match status" value="1"/>
</dbReference>
<evidence type="ECO:0000256" key="2">
    <source>
        <dbReference type="ARBA" id="ARBA00022448"/>
    </source>
</evidence>
<proteinExistence type="inferred from homology"/>
<reference evidence="15 16" key="1">
    <citation type="submission" date="2007-01" db="EMBL/GenBank/DDBJ databases">
        <authorList>
            <person name="Haygood M."/>
            <person name="Podell S."/>
            <person name="Anderson C."/>
            <person name="Hopkinson B."/>
            <person name="Roe K."/>
            <person name="Barbeau K."/>
            <person name="Gaasterland T."/>
            <person name="Ferriera S."/>
            <person name="Johnson J."/>
            <person name="Kravitz S."/>
            <person name="Beeson K."/>
            <person name="Sutton G."/>
            <person name="Rogers Y.-H."/>
            <person name="Friedman R."/>
            <person name="Frazier M."/>
            <person name="Venter J.C."/>
        </authorList>
    </citation>
    <scope>NUCLEOTIDE SEQUENCE [LARGE SCALE GENOMIC DNA]</scope>
    <source>
        <strain evidence="15 16">ATCC 23134</strain>
    </source>
</reference>
<organism evidence="15 16">
    <name type="scientific">Microscilla marina ATCC 23134</name>
    <dbReference type="NCBI Taxonomy" id="313606"/>
    <lineage>
        <taxon>Bacteria</taxon>
        <taxon>Pseudomonadati</taxon>
        <taxon>Bacteroidota</taxon>
        <taxon>Cytophagia</taxon>
        <taxon>Cytophagales</taxon>
        <taxon>Microscillaceae</taxon>
        <taxon>Microscilla</taxon>
    </lineage>
</organism>
<dbReference type="SUPFAM" id="SSF56935">
    <property type="entry name" value="Porins"/>
    <property type="match status" value="1"/>
</dbReference>
<evidence type="ECO:0000256" key="9">
    <source>
        <dbReference type="ARBA" id="ARBA00023237"/>
    </source>
</evidence>
<evidence type="ECO:0000256" key="12">
    <source>
        <dbReference type="SAM" id="MobiDB-lite"/>
    </source>
</evidence>
<dbReference type="InterPro" id="IPR037066">
    <property type="entry name" value="Plug_dom_sf"/>
</dbReference>
<evidence type="ECO:0000313" key="15">
    <source>
        <dbReference type="EMBL" id="EAY25398.1"/>
    </source>
</evidence>
<evidence type="ECO:0000256" key="1">
    <source>
        <dbReference type="ARBA" id="ARBA00004571"/>
    </source>
</evidence>
<evidence type="ECO:0000256" key="5">
    <source>
        <dbReference type="ARBA" id="ARBA00022729"/>
    </source>
</evidence>
<evidence type="ECO:0000256" key="10">
    <source>
        <dbReference type="PROSITE-ProRule" id="PRU01360"/>
    </source>
</evidence>
<evidence type="ECO:0000259" key="14">
    <source>
        <dbReference type="Pfam" id="PF07715"/>
    </source>
</evidence>
<keyword evidence="8 15" id="KW-0675">Receptor</keyword>
<feature type="domain" description="TonB-dependent receptor-like beta-barrel" evidence="13">
    <location>
        <begin position="316"/>
        <end position="771"/>
    </location>
</feature>
<dbReference type="AlphaFoldDB" id="A1ZW35"/>
<dbReference type="Pfam" id="PF07715">
    <property type="entry name" value="Plug"/>
    <property type="match status" value="1"/>
</dbReference>
<dbReference type="EMBL" id="AAWS01000049">
    <property type="protein sequence ID" value="EAY25398.1"/>
    <property type="molecule type" value="Genomic_DNA"/>
</dbReference>
<dbReference type="Proteomes" id="UP000004095">
    <property type="component" value="Unassembled WGS sequence"/>
</dbReference>
<keyword evidence="2 10" id="KW-0813">Transport</keyword>
<keyword evidence="3 10" id="KW-1134">Transmembrane beta strand</keyword>
<dbReference type="Gene3D" id="2.40.170.20">
    <property type="entry name" value="TonB-dependent receptor, beta-barrel domain"/>
    <property type="match status" value="1"/>
</dbReference>
<dbReference type="PROSITE" id="PS52016">
    <property type="entry name" value="TONB_DEPENDENT_REC_3"/>
    <property type="match status" value="1"/>
</dbReference>